<sequence>MHTEEWGDFWLHQRMILLTSSFIITIKDMLYDCASFALMCCYMGYAMDPLDFPTPVILKGQANTTLDWDYNSHLAYGIFLLMFLESDLVNVSTLLIGNHGLNNYVVMKQAIHTLRRDNVDTFVLDVFNNNAGLFPKGSTRV</sequence>
<dbReference type="GO" id="GO:0046872">
    <property type="term" value="F:metal ion binding"/>
    <property type="evidence" value="ECO:0007669"/>
    <property type="project" value="UniProtKB-KW"/>
</dbReference>
<dbReference type="EMBL" id="OX465085">
    <property type="protein sequence ID" value="CAI9302155.1"/>
    <property type="molecule type" value="Genomic_DNA"/>
</dbReference>
<reference evidence="3" key="1">
    <citation type="submission" date="2023-04" db="EMBL/GenBank/DDBJ databases">
        <authorList>
            <person name="Vijverberg K."/>
            <person name="Xiong W."/>
            <person name="Schranz E."/>
        </authorList>
    </citation>
    <scope>NUCLEOTIDE SEQUENCE</scope>
</reference>
<dbReference type="Proteomes" id="UP001177003">
    <property type="component" value="Chromosome 9"/>
</dbReference>
<dbReference type="InterPro" id="IPR015700">
    <property type="entry name" value="RPC1"/>
</dbReference>
<name>A0AA36EQP3_LACSI</name>
<evidence type="ECO:0000256" key="1">
    <source>
        <dbReference type="ARBA" id="ARBA00022723"/>
    </source>
</evidence>
<keyword evidence="1" id="KW-0479">Metal-binding</keyword>
<proteinExistence type="predicted"/>
<keyword evidence="2" id="KW-0862">Zinc</keyword>
<organism evidence="3 4">
    <name type="scientific">Lactuca saligna</name>
    <name type="common">Willowleaf lettuce</name>
    <dbReference type="NCBI Taxonomy" id="75948"/>
    <lineage>
        <taxon>Eukaryota</taxon>
        <taxon>Viridiplantae</taxon>
        <taxon>Streptophyta</taxon>
        <taxon>Embryophyta</taxon>
        <taxon>Tracheophyta</taxon>
        <taxon>Spermatophyta</taxon>
        <taxon>Magnoliopsida</taxon>
        <taxon>eudicotyledons</taxon>
        <taxon>Gunneridae</taxon>
        <taxon>Pentapetalae</taxon>
        <taxon>asterids</taxon>
        <taxon>campanulids</taxon>
        <taxon>Asterales</taxon>
        <taxon>Asteraceae</taxon>
        <taxon>Cichorioideae</taxon>
        <taxon>Cichorieae</taxon>
        <taxon>Lactucinae</taxon>
        <taxon>Lactuca</taxon>
    </lineage>
</organism>
<evidence type="ECO:0000313" key="4">
    <source>
        <dbReference type="Proteomes" id="UP001177003"/>
    </source>
</evidence>
<accession>A0AA36EQP3</accession>
<dbReference type="PANTHER" id="PTHR48446">
    <property type="entry name" value="DNA-DIRECTED RNA POLYMERASE SUBUNIT BETA' N-TERMINAL SECTION"/>
    <property type="match status" value="1"/>
</dbReference>
<evidence type="ECO:0000256" key="2">
    <source>
        <dbReference type="ARBA" id="ARBA00022833"/>
    </source>
</evidence>
<keyword evidence="4" id="KW-1185">Reference proteome</keyword>
<dbReference type="AlphaFoldDB" id="A0AA36EQP3"/>
<dbReference type="PANTHER" id="PTHR48446:SF1">
    <property type="entry name" value="DNA-DIRECTED RNA POLYMERASE SUBUNIT BETA' N-TERMINAL SECTION"/>
    <property type="match status" value="1"/>
</dbReference>
<evidence type="ECO:0000313" key="3">
    <source>
        <dbReference type="EMBL" id="CAI9302155.1"/>
    </source>
</evidence>
<gene>
    <name evidence="3" type="ORF">LSALG_LOCUS40660</name>
</gene>
<protein>
    <submittedName>
        <fullName evidence="3">Uncharacterized protein</fullName>
    </submittedName>
</protein>